<dbReference type="PANTHER" id="PTHR22674:SF6">
    <property type="entry name" value="NTPASE KAP FAMILY P-LOOP DOMAIN-CONTAINING PROTEIN 1"/>
    <property type="match status" value="1"/>
</dbReference>
<protein>
    <recommendedName>
        <fullName evidence="1">KAP NTPase domain-containing protein</fullName>
    </recommendedName>
</protein>
<organism evidence="2 3">
    <name type="scientific">Blautia obeum</name>
    <dbReference type="NCBI Taxonomy" id="40520"/>
    <lineage>
        <taxon>Bacteria</taxon>
        <taxon>Bacillati</taxon>
        <taxon>Bacillota</taxon>
        <taxon>Clostridia</taxon>
        <taxon>Lachnospirales</taxon>
        <taxon>Lachnospiraceae</taxon>
        <taxon>Blautia</taxon>
    </lineage>
</organism>
<dbReference type="PANTHER" id="PTHR22674">
    <property type="entry name" value="NTPASE, KAP FAMILY P-LOOP DOMAIN-CONTAINING 1"/>
    <property type="match status" value="1"/>
</dbReference>
<accession>A0A395X6W2</accession>
<evidence type="ECO:0000313" key="2">
    <source>
        <dbReference type="EMBL" id="RGV64226.1"/>
    </source>
</evidence>
<proteinExistence type="predicted"/>
<dbReference type="Gene3D" id="3.40.50.300">
    <property type="entry name" value="P-loop containing nucleotide triphosphate hydrolases"/>
    <property type="match status" value="1"/>
</dbReference>
<evidence type="ECO:0000259" key="1">
    <source>
        <dbReference type="Pfam" id="PF07693"/>
    </source>
</evidence>
<name>A0A395X6W2_9FIRM</name>
<reference evidence="2 3" key="1">
    <citation type="submission" date="2018-08" db="EMBL/GenBank/DDBJ databases">
        <title>A genome reference for cultivated species of the human gut microbiota.</title>
        <authorList>
            <person name="Zou Y."/>
            <person name="Xue W."/>
            <person name="Luo G."/>
        </authorList>
    </citation>
    <scope>NUCLEOTIDE SEQUENCE [LARGE SCALE GENOMIC DNA]</scope>
    <source>
        <strain evidence="2 3">AF14-23</strain>
    </source>
</reference>
<dbReference type="InterPro" id="IPR011646">
    <property type="entry name" value="KAP_P-loop"/>
</dbReference>
<dbReference type="RefSeq" id="WP_117628540.1">
    <property type="nucleotide sequence ID" value="NZ_JAAIPQ010000031.1"/>
</dbReference>
<dbReference type="Proteomes" id="UP000265828">
    <property type="component" value="Unassembled WGS sequence"/>
</dbReference>
<sequence>MISINPDDIMKNYATFQNILAKTKKDGEVVISKEDVLDREAFVKQIVDLAMVLSEKHKNCCFAIEGEWGSGKSFVLENIQECLQPEQSEETGADRFFVVRYDCWKYDYYEEPIVAIISVLRDQIDQYINLLTDDAKRVLLETVKNTITKIAVEAIKAKTGIDMDGVGEVPEGDVKIYDKYFGFQKVVKKVQNQIEKISQTQTVVIMVDELDRCLPLYAIKVLERIHHVFNEIENVVVIVAMEKKQISNSLHQIYGDEMDVDRYLKKIIAFSFKLDNGSAHNFIEKYASYMEMFDIKERDGLEEFLKEITANIDIRTQEKIFEKAENLHRLLATQEKMDSSILAFEILTLCIKEKLSVVDLRWIIDMSGYSNVENKIGKEYFNTIRERVKYIIKYSSTVNGKIVCKADSFIDRMIFIIAGLDNVYKNKVCAEFFCADEEIENDLIFSRKIYELLKI</sequence>
<dbReference type="InterPro" id="IPR027417">
    <property type="entry name" value="P-loop_NTPase"/>
</dbReference>
<dbReference type="AlphaFoldDB" id="A0A395X6W2"/>
<dbReference type="Pfam" id="PF07693">
    <property type="entry name" value="KAP_NTPase"/>
    <property type="match status" value="1"/>
</dbReference>
<evidence type="ECO:0000313" key="3">
    <source>
        <dbReference type="Proteomes" id="UP000265828"/>
    </source>
</evidence>
<comment type="caution">
    <text evidence="2">The sequence shown here is derived from an EMBL/GenBank/DDBJ whole genome shotgun (WGS) entry which is preliminary data.</text>
</comment>
<dbReference type="InterPro" id="IPR052754">
    <property type="entry name" value="NTPase_KAP_P-loop"/>
</dbReference>
<gene>
    <name evidence="2" type="ORF">DWW07_08420</name>
</gene>
<feature type="domain" description="KAP NTPase" evidence="1">
    <location>
        <begin position="47"/>
        <end position="316"/>
    </location>
</feature>
<dbReference type="SUPFAM" id="SSF52540">
    <property type="entry name" value="P-loop containing nucleoside triphosphate hydrolases"/>
    <property type="match status" value="1"/>
</dbReference>
<dbReference type="EMBL" id="QRZI01000005">
    <property type="protein sequence ID" value="RGV64226.1"/>
    <property type="molecule type" value="Genomic_DNA"/>
</dbReference>